<gene>
    <name evidence="9" type="ORF">FA045_15140</name>
</gene>
<dbReference type="PROSITE" id="PS50059">
    <property type="entry name" value="FKBP_PPIASE"/>
    <property type="match status" value="1"/>
</dbReference>
<dbReference type="AlphaFoldDB" id="A0A4U1C242"/>
<dbReference type="PANTHER" id="PTHR43811">
    <property type="entry name" value="FKBP-TYPE PEPTIDYL-PROLYL CIS-TRANS ISOMERASE FKPA"/>
    <property type="match status" value="1"/>
</dbReference>
<dbReference type="InterPro" id="IPR046357">
    <property type="entry name" value="PPIase_dom_sf"/>
</dbReference>
<dbReference type="Gene3D" id="3.10.50.40">
    <property type="match status" value="1"/>
</dbReference>
<evidence type="ECO:0000256" key="1">
    <source>
        <dbReference type="ARBA" id="ARBA00000971"/>
    </source>
</evidence>
<keyword evidence="4 5" id="KW-0413">Isomerase</keyword>
<dbReference type="FunFam" id="3.10.50.40:FF:000006">
    <property type="entry name" value="Peptidyl-prolyl cis-trans isomerase"/>
    <property type="match status" value="1"/>
</dbReference>
<dbReference type="EC" id="5.2.1.8" evidence="6"/>
<feature type="domain" description="PPIase FKBP-type" evidence="8">
    <location>
        <begin position="172"/>
        <end position="257"/>
    </location>
</feature>
<dbReference type="SUPFAM" id="SSF54534">
    <property type="entry name" value="FKBP-like"/>
    <property type="match status" value="1"/>
</dbReference>
<evidence type="ECO:0000256" key="4">
    <source>
        <dbReference type="ARBA" id="ARBA00023235"/>
    </source>
</evidence>
<organism evidence="9 10">
    <name type="scientific">Pedobacter cryotolerans</name>
    <dbReference type="NCBI Taxonomy" id="2571270"/>
    <lineage>
        <taxon>Bacteria</taxon>
        <taxon>Pseudomonadati</taxon>
        <taxon>Bacteroidota</taxon>
        <taxon>Sphingobacteriia</taxon>
        <taxon>Sphingobacteriales</taxon>
        <taxon>Sphingobacteriaceae</taxon>
        <taxon>Pedobacter</taxon>
    </lineage>
</organism>
<keyword evidence="3 5" id="KW-0697">Rotamase</keyword>
<dbReference type="GO" id="GO:0003755">
    <property type="term" value="F:peptidyl-prolyl cis-trans isomerase activity"/>
    <property type="evidence" value="ECO:0007669"/>
    <property type="project" value="UniProtKB-UniRule"/>
</dbReference>
<dbReference type="RefSeq" id="WP_136877922.1">
    <property type="nucleotide sequence ID" value="NZ_SWBO01000010.1"/>
</dbReference>
<dbReference type="Proteomes" id="UP000310477">
    <property type="component" value="Unassembled WGS sequence"/>
</dbReference>
<evidence type="ECO:0000256" key="5">
    <source>
        <dbReference type="PROSITE-ProRule" id="PRU00277"/>
    </source>
</evidence>
<keyword evidence="7" id="KW-0732">Signal</keyword>
<dbReference type="Gene3D" id="1.10.287.460">
    <property type="entry name" value="Peptidyl-prolyl cis-trans isomerase, FKBP-type, N-terminal domain"/>
    <property type="match status" value="1"/>
</dbReference>
<feature type="signal peptide" evidence="7">
    <location>
        <begin position="1"/>
        <end position="19"/>
    </location>
</feature>
<dbReference type="InterPro" id="IPR001179">
    <property type="entry name" value="PPIase_FKBP_dom"/>
</dbReference>
<dbReference type="GO" id="GO:0006457">
    <property type="term" value="P:protein folding"/>
    <property type="evidence" value="ECO:0007669"/>
    <property type="project" value="InterPro"/>
</dbReference>
<evidence type="ECO:0000256" key="7">
    <source>
        <dbReference type="SAM" id="SignalP"/>
    </source>
</evidence>
<comment type="catalytic activity">
    <reaction evidence="1 5 6">
        <text>[protein]-peptidylproline (omega=180) = [protein]-peptidylproline (omega=0)</text>
        <dbReference type="Rhea" id="RHEA:16237"/>
        <dbReference type="Rhea" id="RHEA-COMP:10747"/>
        <dbReference type="Rhea" id="RHEA-COMP:10748"/>
        <dbReference type="ChEBI" id="CHEBI:83833"/>
        <dbReference type="ChEBI" id="CHEBI:83834"/>
        <dbReference type="EC" id="5.2.1.8"/>
    </reaction>
</comment>
<dbReference type="InterPro" id="IPR036944">
    <property type="entry name" value="PPIase_FKBP_N_sf"/>
</dbReference>
<proteinExistence type="inferred from homology"/>
<evidence type="ECO:0000256" key="2">
    <source>
        <dbReference type="ARBA" id="ARBA00006577"/>
    </source>
</evidence>
<name>A0A4U1C242_9SPHI</name>
<dbReference type="InterPro" id="IPR000774">
    <property type="entry name" value="PPIase_FKBP_N"/>
</dbReference>
<evidence type="ECO:0000259" key="8">
    <source>
        <dbReference type="PROSITE" id="PS50059"/>
    </source>
</evidence>
<comment type="similarity">
    <text evidence="2 6">Belongs to the FKBP-type PPIase family.</text>
</comment>
<dbReference type="Pfam" id="PF01346">
    <property type="entry name" value="FKBP_N"/>
    <property type="match status" value="1"/>
</dbReference>
<keyword evidence="10" id="KW-1185">Reference proteome</keyword>
<evidence type="ECO:0000313" key="10">
    <source>
        <dbReference type="Proteomes" id="UP000310477"/>
    </source>
</evidence>
<dbReference type="PANTHER" id="PTHR43811:SF19">
    <property type="entry name" value="39 KDA FK506-BINDING NUCLEAR PROTEIN"/>
    <property type="match status" value="1"/>
</dbReference>
<protein>
    <recommendedName>
        <fullName evidence="6">Peptidyl-prolyl cis-trans isomerase</fullName>
        <ecNumber evidence="6">5.2.1.8</ecNumber>
    </recommendedName>
</protein>
<reference evidence="9 10" key="1">
    <citation type="submission" date="2019-04" db="EMBL/GenBank/DDBJ databases">
        <title>Pedobacter sp. AR-2-6 sp. nov., isolated from Arctic soil.</title>
        <authorList>
            <person name="Dahal R.H."/>
            <person name="Kim D.-U."/>
        </authorList>
    </citation>
    <scope>NUCLEOTIDE SEQUENCE [LARGE SCALE GENOMIC DNA]</scope>
    <source>
        <strain evidence="9 10">AR-2-6</strain>
    </source>
</reference>
<feature type="chain" id="PRO_5020348590" description="Peptidyl-prolyl cis-trans isomerase" evidence="7">
    <location>
        <begin position="20"/>
        <end position="257"/>
    </location>
</feature>
<dbReference type="EMBL" id="SWBO01000010">
    <property type="protein sequence ID" value="TKB97998.1"/>
    <property type="molecule type" value="Genomic_DNA"/>
</dbReference>
<dbReference type="Pfam" id="PF00254">
    <property type="entry name" value="FKBP_C"/>
    <property type="match status" value="1"/>
</dbReference>
<evidence type="ECO:0000256" key="6">
    <source>
        <dbReference type="RuleBase" id="RU003915"/>
    </source>
</evidence>
<accession>A0A4U1C242</accession>
<sequence length="257" mass="27838">MKKVITAAVVTLFAINATAQTPAKKTTTVKKPITTTKSVAKPATKPAVKAKLFNSNLDSASYALGINVASSFKSGGMNTLNYELFNKGLKDVFAKANPLLTEAQCQQAVNSLFASFSKVREAEEMKKFEPSIKIGKDFLAANKVKPGIKTTASGLQYEILKQGTGAKPASAAANVTVHYKGTLLSGFEFDSSYKRSEPTSFGLSQVISGWTEGLQLMNEGSKYRFFVPYSLAYGSRQMQDIPPYSTLIFEVELIKVN</sequence>
<evidence type="ECO:0000313" key="9">
    <source>
        <dbReference type="EMBL" id="TKB97998.1"/>
    </source>
</evidence>
<dbReference type="OrthoDB" id="9814548at2"/>
<comment type="caution">
    <text evidence="9">The sequence shown here is derived from an EMBL/GenBank/DDBJ whole genome shotgun (WGS) entry which is preliminary data.</text>
</comment>
<evidence type="ECO:0000256" key="3">
    <source>
        <dbReference type="ARBA" id="ARBA00023110"/>
    </source>
</evidence>